<dbReference type="EMBL" id="JAUKUA010000004">
    <property type="protein sequence ID" value="KAK0716390.1"/>
    <property type="molecule type" value="Genomic_DNA"/>
</dbReference>
<protein>
    <submittedName>
        <fullName evidence="1">Uncharacterized protein</fullName>
    </submittedName>
</protein>
<dbReference type="AlphaFoldDB" id="A0AA40DUU3"/>
<gene>
    <name evidence="1" type="ORF">B0H67DRAFT_646020</name>
</gene>
<dbReference type="Proteomes" id="UP001172102">
    <property type="component" value="Unassembled WGS sequence"/>
</dbReference>
<keyword evidence="2" id="KW-1185">Reference proteome</keyword>
<sequence>MKRRKLAGAAQAHNTRRHTVRRQFGKVFLKPSLQTDAETVSFMWVDTMGGTVAHRFVTLKLGWAIIRAKARAIRRWDEVEVARTGQWILKKAVFWATQIPSEENLDELKEIHTCVEVLENLPSLTR</sequence>
<evidence type="ECO:0000313" key="2">
    <source>
        <dbReference type="Proteomes" id="UP001172102"/>
    </source>
</evidence>
<reference evidence="1" key="1">
    <citation type="submission" date="2023-06" db="EMBL/GenBank/DDBJ databases">
        <title>Genome-scale phylogeny and comparative genomics of the fungal order Sordariales.</title>
        <authorList>
            <consortium name="Lawrence Berkeley National Laboratory"/>
            <person name="Hensen N."/>
            <person name="Bonometti L."/>
            <person name="Westerberg I."/>
            <person name="Brannstrom I.O."/>
            <person name="Guillou S."/>
            <person name="Cros-Aarteil S."/>
            <person name="Calhoun S."/>
            <person name="Haridas S."/>
            <person name="Kuo A."/>
            <person name="Mondo S."/>
            <person name="Pangilinan J."/>
            <person name="Riley R."/>
            <person name="Labutti K."/>
            <person name="Andreopoulos B."/>
            <person name="Lipzen A."/>
            <person name="Chen C."/>
            <person name="Yanf M."/>
            <person name="Daum C."/>
            <person name="Ng V."/>
            <person name="Clum A."/>
            <person name="Steindorff A."/>
            <person name="Ohm R."/>
            <person name="Martin F."/>
            <person name="Silar P."/>
            <person name="Natvig D."/>
            <person name="Lalanne C."/>
            <person name="Gautier V."/>
            <person name="Ament-Velasquez S.L."/>
            <person name="Kruys A."/>
            <person name="Hutchinson M.I."/>
            <person name="Powell A.J."/>
            <person name="Barry K."/>
            <person name="Miller A.N."/>
            <person name="Grigoriev I.V."/>
            <person name="Debuchy R."/>
            <person name="Gladieux P."/>
            <person name="Thoren M.H."/>
            <person name="Johannesson H."/>
        </authorList>
    </citation>
    <scope>NUCLEOTIDE SEQUENCE</scope>
    <source>
        <strain evidence="1">SMH4607-1</strain>
    </source>
</reference>
<evidence type="ECO:0000313" key="1">
    <source>
        <dbReference type="EMBL" id="KAK0716390.1"/>
    </source>
</evidence>
<comment type="caution">
    <text evidence="1">The sequence shown here is derived from an EMBL/GenBank/DDBJ whole genome shotgun (WGS) entry which is preliminary data.</text>
</comment>
<name>A0AA40DUU3_9PEZI</name>
<accession>A0AA40DUU3</accession>
<organism evidence="1 2">
    <name type="scientific">Lasiosphaeris hirsuta</name>
    <dbReference type="NCBI Taxonomy" id="260670"/>
    <lineage>
        <taxon>Eukaryota</taxon>
        <taxon>Fungi</taxon>
        <taxon>Dikarya</taxon>
        <taxon>Ascomycota</taxon>
        <taxon>Pezizomycotina</taxon>
        <taxon>Sordariomycetes</taxon>
        <taxon>Sordariomycetidae</taxon>
        <taxon>Sordariales</taxon>
        <taxon>Lasiosphaeriaceae</taxon>
        <taxon>Lasiosphaeris</taxon>
    </lineage>
</organism>
<proteinExistence type="predicted"/>